<evidence type="ECO:0000313" key="7">
    <source>
        <dbReference type="Proteomes" id="UP000008370"/>
    </source>
</evidence>
<dbReference type="KEGG" id="pco:PHACADRAFT_71198"/>
<feature type="domain" description="DNA endonuclease activator Ctp1 C-terminal" evidence="5">
    <location>
        <begin position="3"/>
        <end position="107"/>
    </location>
</feature>
<organism evidence="6 7">
    <name type="scientific">Phanerochaete carnosa (strain HHB-10118-sp)</name>
    <name type="common">White-rot fungus</name>
    <name type="synonym">Peniophora carnosa</name>
    <dbReference type="NCBI Taxonomy" id="650164"/>
    <lineage>
        <taxon>Eukaryota</taxon>
        <taxon>Fungi</taxon>
        <taxon>Dikarya</taxon>
        <taxon>Basidiomycota</taxon>
        <taxon>Agaricomycotina</taxon>
        <taxon>Agaricomycetes</taxon>
        <taxon>Polyporales</taxon>
        <taxon>Phanerochaetaceae</taxon>
        <taxon>Phanerochaete</taxon>
    </lineage>
</organism>
<gene>
    <name evidence="6" type="ORF">PHACADRAFT_71198</name>
</gene>
<keyword evidence="2" id="KW-0227">DNA damage</keyword>
<dbReference type="InterPro" id="IPR013882">
    <property type="entry name" value="Ctp1_C"/>
</dbReference>
<sequence>NFKYEEVVRNKRERRRLHGGDCECCRDYYEAIGPLPSRLQAPLWRTPPSSPAKNHPSSSYHENNYSGDEREADIQDHKQQVSRHRTRWEAPKTPPGYWNIGFPDTQEVETIRKAAAEM</sequence>
<dbReference type="EMBL" id="JH930472">
    <property type="protein sequence ID" value="EKM55809.1"/>
    <property type="molecule type" value="Genomic_DNA"/>
</dbReference>
<dbReference type="GeneID" id="18920269"/>
<dbReference type="GO" id="GO:0010792">
    <property type="term" value="P:DNA double-strand break processing involved in repair via single-strand annealing"/>
    <property type="evidence" value="ECO:0007669"/>
    <property type="project" value="TreeGrafter"/>
</dbReference>
<proteinExistence type="predicted"/>
<protein>
    <recommendedName>
        <fullName evidence="5">DNA endonuclease activator Ctp1 C-terminal domain-containing protein</fullName>
    </recommendedName>
</protein>
<dbReference type="PANTHER" id="PTHR15107:SF0">
    <property type="entry name" value="DNA ENDONUCLEASE ACTIVATOR CTP1 C-TERMINAL DOMAIN-CONTAINING PROTEIN"/>
    <property type="match status" value="1"/>
</dbReference>
<feature type="region of interest" description="Disordered" evidence="4">
    <location>
        <begin position="39"/>
        <end position="104"/>
    </location>
</feature>
<dbReference type="GO" id="GO:0005634">
    <property type="term" value="C:nucleus"/>
    <property type="evidence" value="ECO:0007669"/>
    <property type="project" value="UniProtKB-SubCell"/>
</dbReference>
<evidence type="ECO:0000256" key="4">
    <source>
        <dbReference type="SAM" id="MobiDB-lite"/>
    </source>
</evidence>
<dbReference type="AlphaFoldDB" id="K5WA36"/>
<reference evidence="6 7" key="1">
    <citation type="journal article" date="2012" name="BMC Genomics">
        <title>Comparative genomics of the white-rot fungi, Phanerochaete carnosa and P. chrysosporium, to elucidate the genetic basis of the distinct wood types they colonize.</title>
        <authorList>
            <person name="Suzuki H."/>
            <person name="MacDonald J."/>
            <person name="Syed K."/>
            <person name="Salamov A."/>
            <person name="Hori C."/>
            <person name="Aerts A."/>
            <person name="Henrissat B."/>
            <person name="Wiebenga A."/>
            <person name="vanKuyk P.A."/>
            <person name="Barry K."/>
            <person name="Lindquist E."/>
            <person name="LaButti K."/>
            <person name="Lapidus A."/>
            <person name="Lucas S."/>
            <person name="Coutinho P."/>
            <person name="Gong Y."/>
            <person name="Samejima M."/>
            <person name="Mahadevan R."/>
            <person name="Abou-Zaid M."/>
            <person name="de Vries R.P."/>
            <person name="Igarashi K."/>
            <person name="Yadav J.S."/>
            <person name="Grigoriev I.V."/>
            <person name="Master E.R."/>
        </authorList>
    </citation>
    <scope>NUCLEOTIDE SEQUENCE [LARGE SCALE GENOMIC DNA]</scope>
    <source>
        <strain evidence="6 7">HHB-10118-sp</strain>
    </source>
</reference>
<feature type="non-terminal residue" evidence="6">
    <location>
        <position position="118"/>
    </location>
</feature>
<dbReference type="HOGENOM" id="CLU_121088_0_0_1"/>
<evidence type="ECO:0000256" key="1">
    <source>
        <dbReference type="ARBA" id="ARBA00004123"/>
    </source>
</evidence>
<name>K5WA36_PHACS</name>
<dbReference type="Proteomes" id="UP000008370">
    <property type="component" value="Unassembled WGS sequence"/>
</dbReference>
<feature type="non-terminal residue" evidence="6">
    <location>
        <position position="1"/>
    </location>
</feature>
<feature type="compositionally biased region" description="Basic and acidic residues" evidence="4">
    <location>
        <begin position="67"/>
        <end position="79"/>
    </location>
</feature>
<keyword evidence="3" id="KW-0539">Nucleus</keyword>
<dbReference type="InParanoid" id="K5WA36"/>
<evidence type="ECO:0000259" key="5">
    <source>
        <dbReference type="Pfam" id="PF08573"/>
    </source>
</evidence>
<keyword evidence="7" id="KW-1185">Reference proteome</keyword>
<dbReference type="InterPro" id="IPR033316">
    <property type="entry name" value="RBBP8-like"/>
</dbReference>
<dbReference type="PANTHER" id="PTHR15107">
    <property type="entry name" value="RETINOBLASTOMA BINDING PROTEIN 8"/>
    <property type="match status" value="1"/>
</dbReference>
<comment type="subcellular location">
    <subcellularLocation>
        <location evidence="1">Nucleus</location>
    </subcellularLocation>
</comment>
<dbReference type="RefSeq" id="XP_007396125.1">
    <property type="nucleotide sequence ID" value="XM_007396063.1"/>
</dbReference>
<evidence type="ECO:0000256" key="2">
    <source>
        <dbReference type="ARBA" id="ARBA00022763"/>
    </source>
</evidence>
<dbReference type="OrthoDB" id="5801062at2759"/>
<dbReference type="GO" id="GO:0003684">
    <property type="term" value="F:damaged DNA binding"/>
    <property type="evidence" value="ECO:0007669"/>
    <property type="project" value="TreeGrafter"/>
</dbReference>
<dbReference type="Pfam" id="PF08573">
    <property type="entry name" value="SAE2"/>
    <property type="match status" value="1"/>
</dbReference>
<dbReference type="STRING" id="650164.K5WA36"/>
<accession>K5WA36</accession>
<evidence type="ECO:0000256" key="3">
    <source>
        <dbReference type="ARBA" id="ARBA00023242"/>
    </source>
</evidence>
<evidence type="ECO:0000313" key="6">
    <source>
        <dbReference type="EMBL" id="EKM55809.1"/>
    </source>
</evidence>
<feature type="compositionally biased region" description="Polar residues" evidence="4">
    <location>
        <begin position="51"/>
        <end position="66"/>
    </location>
</feature>